<feature type="region of interest" description="Disordered" evidence="1">
    <location>
        <begin position="1"/>
        <end position="54"/>
    </location>
</feature>
<organism evidence="2 3">
    <name type="scientific">Caligus rogercresseyi</name>
    <name type="common">Sea louse</name>
    <dbReference type="NCBI Taxonomy" id="217165"/>
    <lineage>
        <taxon>Eukaryota</taxon>
        <taxon>Metazoa</taxon>
        <taxon>Ecdysozoa</taxon>
        <taxon>Arthropoda</taxon>
        <taxon>Crustacea</taxon>
        <taxon>Multicrustacea</taxon>
        <taxon>Hexanauplia</taxon>
        <taxon>Copepoda</taxon>
        <taxon>Siphonostomatoida</taxon>
        <taxon>Caligidae</taxon>
        <taxon>Caligus</taxon>
    </lineage>
</organism>
<reference evidence="3" key="1">
    <citation type="submission" date="2021-01" db="EMBL/GenBank/DDBJ databases">
        <title>Caligus Genome Assembly.</title>
        <authorList>
            <person name="Gallardo-Escarate C."/>
        </authorList>
    </citation>
    <scope>NUCLEOTIDE SEQUENCE [LARGE SCALE GENOMIC DNA]</scope>
</reference>
<accession>A0A7T8KIV2</accession>
<evidence type="ECO:0000313" key="3">
    <source>
        <dbReference type="Proteomes" id="UP000595437"/>
    </source>
</evidence>
<feature type="non-terminal residue" evidence="2">
    <location>
        <position position="1"/>
    </location>
</feature>
<dbReference type="EMBL" id="CP045890">
    <property type="protein sequence ID" value="QQP56727.1"/>
    <property type="molecule type" value="Genomic_DNA"/>
</dbReference>
<evidence type="ECO:0000256" key="1">
    <source>
        <dbReference type="SAM" id="MobiDB-lite"/>
    </source>
</evidence>
<protein>
    <submittedName>
        <fullName evidence="2">Uncharacterized protein</fullName>
    </submittedName>
</protein>
<proteinExistence type="predicted"/>
<name>A0A7T8KIV2_CALRO</name>
<keyword evidence="3" id="KW-1185">Reference proteome</keyword>
<dbReference type="AlphaFoldDB" id="A0A7T8KIV2"/>
<evidence type="ECO:0000313" key="2">
    <source>
        <dbReference type="EMBL" id="QQP56727.1"/>
    </source>
</evidence>
<dbReference type="Proteomes" id="UP000595437">
    <property type="component" value="Chromosome 1"/>
</dbReference>
<gene>
    <name evidence="2" type="ORF">FKW44_001483</name>
</gene>
<sequence length="107" mass="12430">RVASEMDSGRVDEDQEDDGEETTQGKELPSESQQRMESGLPLRNGKAVEQQETEDTARLMRVVGKKEIQHTDRTVQQSQNRRKWCQKVKEEMMWKQQLIKTEKAPGK</sequence>